<dbReference type="InterPro" id="IPR050963">
    <property type="entry name" value="Sirohydro_Cobaltochel/CbiX"/>
</dbReference>
<gene>
    <name evidence="3" type="ORF">ACFQRF_04475</name>
</gene>
<name>A0ABW2KCV8_9ACTN</name>
<dbReference type="EMBL" id="JBHTBH010000002">
    <property type="protein sequence ID" value="MFC7326989.1"/>
    <property type="molecule type" value="Genomic_DNA"/>
</dbReference>
<dbReference type="SUPFAM" id="SSF53800">
    <property type="entry name" value="Chelatase"/>
    <property type="match status" value="1"/>
</dbReference>
<dbReference type="CDD" id="cd03416">
    <property type="entry name" value="CbiX_SirB_N"/>
    <property type="match status" value="1"/>
</dbReference>
<organism evidence="3 4">
    <name type="scientific">Marinactinospora rubrisoli</name>
    <dbReference type="NCBI Taxonomy" id="2715399"/>
    <lineage>
        <taxon>Bacteria</taxon>
        <taxon>Bacillati</taxon>
        <taxon>Actinomycetota</taxon>
        <taxon>Actinomycetes</taxon>
        <taxon>Streptosporangiales</taxon>
        <taxon>Nocardiopsidaceae</taxon>
        <taxon>Marinactinospora</taxon>
    </lineage>
</organism>
<sequence length="231" mass="23519">MTAPQPTLLLAVHGTRDPRGTGVARALARRVAALGGMRVRLGFADVLRPDVGEVAATITGPVVVVPAFLAAGYHVRVDIPAQLARAGRADARLTEALGRDPRLVGTAARRLHEAGRRRGDAVVLAAAGSSDPAARAEVADAAGRLARELAAPVRVGYIATGTPTVAETVAELRAAGHRRVAVASWLLAPGLFQARLSASGADAVAAPLCPDDAVAEAVVARFRAAAVPAVV</sequence>
<keyword evidence="4" id="KW-1185">Reference proteome</keyword>
<evidence type="ECO:0000256" key="1">
    <source>
        <dbReference type="ARBA" id="ARBA00022723"/>
    </source>
</evidence>
<accession>A0ABW2KCV8</accession>
<evidence type="ECO:0000256" key="2">
    <source>
        <dbReference type="ARBA" id="ARBA00023239"/>
    </source>
</evidence>
<dbReference type="Gene3D" id="3.40.50.1400">
    <property type="match status" value="2"/>
</dbReference>
<evidence type="ECO:0000313" key="3">
    <source>
        <dbReference type="EMBL" id="MFC7326989.1"/>
    </source>
</evidence>
<evidence type="ECO:0000313" key="4">
    <source>
        <dbReference type="Proteomes" id="UP001596540"/>
    </source>
</evidence>
<dbReference type="InterPro" id="IPR002762">
    <property type="entry name" value="CbiX-like"/>
</dbReference>
<dbReference type="PANTHER" id="PTHR33542:SF5">
    <property type="entry name" value="FERROCHELATASE CHE1"/>
    <property type="match status" value="1"/>
</dbReference>
<proteinExistence type="predicted"/>
<protein>
    <submittedName>
        <fullName evidence="3">Sirohydrochlorin chelatase</fullName>
    </submittedName>
</protein>
<dbReference type="RefSeq" id="WP_379869091.1">
    <property type="nucleotide sequence ID" value="NZ_JBHTBH010000002.1"/>
</dbReference>
<reference evidence="4" key="1">
    <citation type="journal article" date="2019" name="Int. J. Syst. Evol. Microbiol.">
        <title>The Global Catalogue of Microorganisms (GCM) 10K type strain sequencing project: providing services to taxonomists for standard genome sequencing and annotation.</title>
        <authorList>
            <consortium name="The Broad Institute Genomics Platform"/>
            <consortium name="The Broad Institute Genome Sequencing Center for Infectious Disease"/>
            <person name="Wu L."/>
            <person name="Ma J."/>
        </authorList>
    </citation>
    <scope>NUCLEOTIDE SEQUENCE [LARGE SCALE GENOMIC DNA]</scope>
    <source>
        <strain evidence="4">CGMCC 4.7382</strain>
    </source>
</reference>
<keyword evidence="1" id="KW-0479">Metal-binding</keyword>
<dbReference type="Pfam" id="PF01903">
    <property type="entry name" value="CbiX"/>
    <property type="match status" value="2"/>
</dbReference>
<dbReference type="PANTHER" id="PTHR33542">
    <property type="entry name" value="SIROHYDROCHLORIN FERROCHELATASE, CHLOROPLASTIC"/>
    <property type="match status" value="1"/>
</dbReference>
<dbReference type="Proteomes" id="UP001596540">
    <property type="component" value="Unassembled WGS sequence"/>
</dbReference>
<keyword evidence="2" id="KW-0456">Lyase</keyword>
<comment type="caution">
    <text evidence="3">The sequence shown here is derived from an EMBL/GenBank/DDBJ whole genome shotgun (WGS) entry which is preliminary data.</text>
</comment>